<dbReference type="PANTHER" id="PTHR23402:SF1">
    <property type="entry name" value="PYROGLUTAMYL-PEPTIDASE I"/>
    <property type="match status" value="1"/>
</dbReference>
<evidence type="ECO:0000313" key="8">
    <source>
        <dbReference type="EMBL" id="KAG8622876.1"/>
    </source>
</evidence>
<evidence type="ECO:0000256" key="3">
    <source>
        <dbReference type="ARBA" id="ARBA00022801"/>
    </source>
</evidence>
<keyword evidence="6" id="KW-1133">Transmembrane helix</keyword>
<evidence type="ECO:0000313" key="9">
    <source>
        <dbReference type="Proteomes" id="UP000809789"/>
    </source>
</evidence>
<keyword evidence="7" id="KW-0732">Signal</keyword>
<evidence type="ECO:0000256" key="5">
    <source>
        <dbReference type="SAM" id="MobiDB-lite"/>
    </source>
</evidence>
<dbReference type="AlphaFoldDB" id="A0A8K0PB05"/>
<comment type="similarity">
    <text evidence="1">Belongs to the peptidase C15 family.</text>
</comment>
<keyword evidence="6" id="KW-0472">Membrane</keyword>
<keyword evidence="6" id="KW-0812">Transmembrane</keyword>
<sequence length="480" mass="49898">MFAKASFVFAAFAVAAQLASAQAPPACLLAVVNTNANPADVQGICKKSSEFNDKLIDLCGDNVDAAQKAFTSVCKNAGVTVTLASASASATGKGAYPISNITYTSQYYDESCSCSKTATFTTTAYTGSGLTTATGGAGNSTQASPTGTSSSGSGSGSSGSGAGSGSGSSGSVRSSSGTASAAPAATGGASHFQLAGYSLGAIAVAGLAVAFTIVIFRIAAESSIVMAPVFNVFVTGFGPFPSGDGKKFEKNASHEVTKLLPSQLAPRSSSNPGHVQINIINPTAAPDAYVKTEYAYIRDYVKKLHADSKQYDLYLHIGMAYGWDFVSVERCAYKQIMTSSWAKKADKRTGYYTTKDDAGKTVLDLGPCPWDGVPIGLAPAFSIDDTIDRAKTVLRSQTAFASGQDKEIVIKQHEEAGTYCCGFIYYESLANKWNKGERANVLFCHVPGETDEKSLQRARDAIVAVIASATAQLIKEDQKA</sequence>
<evidence type="ECO:0000256" key="4">
    <source>
        <dbReference type="ARBA" id="ARBA00022807"/>
    </source>
</evidence>
<evidence type="ECO:0000256" key="2">
    <source>
        <dbReference type="ARBA" id="ARBA00022670"/>
    </source>
</evidence>
<evidence type="ECO:0000256" key="1">
    <source>
        <dbReference type="ARBA" id="ARBA00006641"/>
    </source>
</evidence>
<dbReference type="EMBL" id="JAESVG020000012">
    <property type="protein sequence ID" value="KAG8622876.1"/>
    <property type="molecule type" value="Genomic_DNA"/>
</dbReference>
<comment type="caution">
    <text evidence="8">The sequence shown here is derived from an EMBL/GenBank/DDBJ whole genome shotgun (WGS) entry which is preliminary data.</text>
</comment>
<dbReference type="Gene3D" id="3.40.630.20">
    <property type="entry name" value="Peptidase C15, pyroglutamyl peptidase I-like"/>
    <property type="match status" value="1"/>
</dbReference>
<keyword evidence="4" id="KW-0788">Thiol protease</keyword>
<keyword evidence="3" id="KW-0378">Hydrolase</keyword>
<evidence type="ECO:0008006" key="10">
    <source>
        <dbReference type="Google" id="ProtNLM"/>
    </source>
</evidence>
<dbReference type="PANTHER" id="PTHR23402">
    <property type="entry name" value="PROTEASE FAMILY C15 PYROGLUTAMYL-PEPTIDASE I-RELATED"/>
    <property type="match status" value="1"/>
</dbReference>
<feature type="compositionally biased region" description="Low complexity" evidence="5">
    <location>
        <begin position="169"/>
        <end position="180"/>
    </location>
</feature>
<dbReference type="InterPro" id="IPR016125">
    <property type="entry name" value="Peptidase_C15-like"/>
</dbReference>
<feature type="compositionally biased region" description="Low complexity" evidence="5">
    <location>
        <begin position="135"/>
        <end position="152"/>
    </location>
</feature>
<feature type="compositionally biased region" description="Gly residues" evidence="5">
    <location>
        <begin position="153"/>
        <end position="168"/>
    </location>
</feature>
<proteinExistence type="inferred from homology"/>
<dbReference type="GO" id="GO:0006508">
    <property type="term" value="P:proteolysis"/>
    <property type="evidence" value="ECO:0007669"/>
    <property type="project" value="UniProtKB-KW"/>
</dbReference>
<evidence type="ECO:0000256" key="6">
    <source>
        <dbReference type="SAM" id="Phobius"/>
    </source>
</evidence>
<name>A0A8K0PB05_9PEZI</name>
<feature type="chain" id="PRO_5035476152" description="Peptidase C15, pyroglutamyl peptidase I-like protein" evidence="7">
    <location>
        <begin position="22"/>
        <end position="480"/>
    </location>
</feature>
<feature type="region of interest" description="Disordered" evidence="5">
    <location>
        <begin position="135"/>
        <end position="180"/>
    </location>
</feature>
<dbReference type="OrthoDB" id="408631at2759"/>
<accession>A0A8K0PB05</accession>
<feature type="signal peptide" evidence="7">
    <location>
        <begin position="1"/>
        <end position="21"/>
    </location>
</feature>
<evidence type="ECO:0000256" key="7">
    <source>
        <dbReference type="SAM" id="SignalP"/>
    </source>
</evidence>
<reference evidence="8" key="1">
    <citation type="submission" date="2021-07" db="EMBL/GenBank/DDBJ databases">
        <title>Elsinoe batatas strain:CRI-CJ2 Genome sequencing and assembly.</title>
        <authorList>
            <person name="Huang L."/>
        </authorList>
    </citation>
    <scope>NUCLEOTIDE SEQUENCE</scope>
    <source>
        <strain evidence="8">CRI-CJ2</strain>
    </source>
</reference>
<keyword evidence="9" id="KW-1185">Reference proteome</keyword>
<dbReference type="Proteomes" id="UP000809789">
    <property type="component" value="Unassembled WGS sequence"/>
</dbReference>
<protein>
    <recommendedName>
        <fullName evidence="10">Peptidase C15, pyroglutamyl peptidase I-like protein</fullName>
    </recommendedName>
</protein>
<keyword evidence="2" id="KW-0645">Protease</keyword>
<dbReference type="SUPFAM" id="SSF53182">
    <property type="entry name" value="Pyrrolidone carboxyl peptidase (pyroglutamate aminopeptidase)"/>
    <property type="match status" value="1"/>
</dbReference>
<dbReference type="InterPro" id="IPR036440">
    <property type="entry name" value="Peptidase_C15-like_sf"/>
</dbReference>
<gene>
    <name evidence="8" type="ORF">KVT40_009387</name>
</gene>
<organism evidence="8 9">
    <name type="scientific">Elsinoe batatas</name>
    <dbReference type="NCBI Taxonomy" id="2601811"/>
    <lineage>
        <taxon>Eukaryota</taxon>
        <taxon>Fungi</taxon>
        <taxon>Dikarya</taxon>
        <taxon>Ascomycota</taxon>
        <taxon>Pezizomycotina</taxon>
        <taxon>Dothideomycetes</taxon>
        <taxon>Dothideomycetidae</taxon>
        <taxon>Myriangiales</taxon>
        <taxon>Elsinoaceae</taxon>
        <taxon>Elsinoe</taxon>
    </lineage>
</organism>
<dbReference type="GO" id="GO:0008234">
    <property type="term" value="F:cysteine-type peptidase activity"/>
    <property type="evidence" value="ECO:0007669"/>
    <property type="project" value="UniProtKB-KW"/>
</dbReference>
<feature type="transmembrane region" description="Helical" evidence="6">
    <location>
        <begin position="194"/>
        <end position="216"/>
    </location>
</feature>